<name>A0A8N4ES14_ELAGV</name>
<dbReference type="AlphaFoldDB" id="A0A8N4ES14"/>
<dbReference type="InterPro" id="IPR025724">
    <property type="entry name" value="GAG-pre-integrase_dom"/>
</dbReference>
<dbReference type="OrthoDB" id="784048at2759"/>
<dbReference type="Pfam" id="PF13976">
    <property type="entry name" value="gag_pre-integrs"/>
    <property type="match status" value="1"/>
</dbReference>
<organism evidence="2 3">
    <name type="scientific">Elaeis guineensis var. tenera</name>
    <name type="common">Oil palm</name>
    <dbReference type="NCBI Taxonomy" id="51953"/>
    <lineage>
        <taxon>Eukaryota</taxon>
        <taxon>Viridiplantae</taxon>
        <taxon>Streptophyta</taxon>
        <taxon>Embryophyta</taxon>
        <taxon>Tracheophyta</taxon>
        <taxon>Spermatophyta</taxon>
        <taxon>Magnoliopsida</taxon>
        <taxon>Liliopsida</taxon>
        <taxon>Arecaceae</taxon>
        <taxon>Arecoideae</taxon>
        <taxon>Cocoseae</taxon>
        <taxon>Elaeidinae</taxon>
        <taxon>Elaeis</taxon>
    </lineage>
</organism>
<evidence type="ECO:0000259" key="1">
    <source>
        <dbReference type="Pfam" id="PF13976"/>
    </source>
</evidence>
<reference evidence="3" key="1">
    <citation type="submission" date="2025-08" db="UniProtKB">
        <authorList>
            <consortium name="RefSeq"/>
        </authorList>
    </citation>
    <scope>IDENTIFICATION</scope>
</reference>
<keyword evidence="2" id="KW-1185">Reference proteome</keyword>
<sequence length="131" mass="14545">MFDGIVRTLTNIKHVPKLEKNLVSLSYLERSGYSFSSRARSGVLNISNGAMVVMRGKRLDNNLYRMEGSVVTGESDAAAASQDQEGAYRMWHYRLGHMSDKGLRELSRRGLISDLEDGATGKICEPCQMGK</sequence>
<dbReference type="Proteomes" id="UP000504607">
    <property type="component" value="Unplaced"/>
</dbReference>
<proteinExistence type="predicted"/>
<dbReference type="RefSeq" id="XP_029117788.1">
    <property type="nucleotide sequence ID" value="XM_029261955.1"/>
</dbReference>
<evidence type="ECO:0000313" key="3">
    <source>
        <dbReference type="RefSeq" id="XP_029117788.1"/>
    </source>
</evidence>
<gene>
    <name evidence="3" type="primary">LOC114913309</name>
</gene>
<protein>
    <submittedName>
        <fullName evidence="3">Uncharacterized protein LOC114913309</fullName>
    </submittedName>
</protein>
<feature type="domain" description="GAG-pre-integrase" evidence="1">
    <location>
        <begin position="62"/>
        <end position="131"/>
    </location>
</feature>
<accession>A0A8N4ES14</accession>
<evidence type="ECO:0000313" key="2">
    <source>
        <dbReference type="Proteomes" id="UP000504607"/>
    </source>
</evidence>